<proteinExistence type="inferred from homology"/>
<protein>
    <submittedName>
        <fullName evidence="5">D-alanine--D-alanine ligase C-terminal domain protein</fullName>
        <ecNumber evidence="5">6.3.2.4</ecNumber>
    </submittedName>
</protein>
<dbReference type="EC" id="6.3.2.4" evidence="5"/>
<evidence type="ECO:0000256" key="1">
    <source>
        <dbReference type="ARBA" id="ARBA00010871"/>
    </source>
</evidence>
<keyword evidence="6" id="KW-1185">Reference proteome</keyword>
<evidence type="ECO:0000313" key="5">
    <source>
        <dbReference type="EMBL" id="EKO33177.1"/>
    </source>
</evidence>
<comment type="similarity">
    <text evidence="1">Belongs to the D-alanine--D-alanine ligase family.</text>
</comment>
<dbReference type="RefSeq" id="WP_004484961.1">
    <property type="nucleotide sequence ID" value="NZ_AHON02000057.1"/>
</dbReference>
<dbReference type="InterPro" id="IPR013815">
    <property type="entry name" value="ATP_grasp_subdomain_1"/>
</dbReference>
<evidence type="ECO:0000313" key="6">
    <source>
        <dbReference type="Proteomes" id="UP000006329"/>
    </source>
</evidence>
<comment type="caution">
    <text evidence="5">The sequence shown here is derived from an EMBL/GenBank/DDBJ whole genome shotgun (WGS) entry which is preliminary data.</text>
</comment>
<dbReference type="InterPro" id="IPR011095">
    <property type="entry name" value="Dala_Dala_lig_C"/>
</dbReference>
<dbReference type="PANTHER" id="PTHR23132">
    <property type="entry name" value="D-ALANINE--D-ALANINE LIGASE"/>
    <property type="match status" value="1"/>
</dbReference>
<dbReference type="Proteomes" id="UP000006329">
    <property type="component" value="Unassembled WGS sequence"/>
</dbReference>
<dbReference type="SUPFAM" id="SSF56059">
    <property type="entry name" value="Glutathione synthetase ATP-binding domain-like"/>
    <property type="match status" value="1"/>
</dbReference>
<dbReference type="InterPro" id="IPR011761">
    <property type="entry name" value="ATP-grasp"/>
</dbReference>
<sequence length="353" mass="39944">MSDVTPTVLVYADLCEFEGDFPEIYKQEWESSKSVGVILELLNEVGERTEFVSTPGELLEKLGRYSDLDFTKRPVLFHLMEGFRSRNRESLIPAVAELFGFPHTGSDVYSQNVSLDKNLTRIFARSIGIPIVPGFLISFETDFAIPKGFSFPGFLKPSGEGSSLGIGEESIIRDETDLRLKLSYKPKELFPYLLEEYLTGIEYTISVMGSRVADYRVSSAGRLVLRDELKVEEVYGEKTKSKSVMPETLVFDCPSGLETFLREQSRLLCDSLGVSGPARLDWKLDTLGNPYFLEINLTPGLSPFYSTFPICYRHSLGDEKNLFQEILKIARMDFETDRFLYAKKKIGSLSNLR</sequence>
<organism evidence="5 6">
    <name type="scientific">Leptospira santarosai str. MOR084</name>
    <dbReference type="NCBI Taxonomy" id="1049984"/>
    <lineage>
        <taxon>Bacteria</taxon>
        <taxon>Pseudomonadati</taxon>
        <taxon>Spirochaetota</taxon>
        <taxon>Spirochaetia</taxon>
        <taxon>Leptospirales</taxon>
        <taxon>Leptospiraceae</taxon>
        <taxon>Leptospira</taxon>
    </lineage>
</organism>
<dbReference type="Pfam" id="PF07478">
    <property type="entry name" value="Dala_Dala_lig_C"/>
    <property type="match status" value="1"/>
</dbReference>
<dbReference type="EMBL" id="AHON02000057">
    <property type="protein sequence ID" value="EKO33177.1"/>
    <property type="molecule type" value="Genomic_DNA"/>
</dbReference>
<dbReference type="Gene3D" id="3.30.470.20">
    <property type="entry name" value="ATP-grasp fold, B domain"/>
    <property type="match status" value="1"/>
</dbReference>
<dbReference type="GO" id="GO:0005524">
    <property type="term" value="F:ATP binding"/>
    <property type="evidence" value="ECO:0007669"/>
    <property type="project" value="UniProtKB-UniRule"/>
</dbReference>
<dbReference type="PANTHER" id="PTHR23132:SF23">
    <property type="entry name" value="D-ALANINE--D-ALANINE LIGASE B"/>
    <property type="match status" value="1"/>
</dbReference>
<dbReference type="Gene3D" id="3.30.1490.20">
    <property type="entry name" value="ATP-grasp fold, A domain"/>
    <property type="match status" value="1"/>
</dbReference>
<name>A0A0E2BCT5_9LEPT</name>
<dbReference type="AlphaFoldDB" id="A0A0E2BCT5"/>
<gene>
    <name evidence="5" type="ORF">LEP1GSC179_4137</name>
</gene>
<feature type="domain" description="ATP-grasp" evidence="4">
    <location>
        <begin position="121"/>
        <end position="331"/>
    </location>
</feature>
<evidence type="ECO:0000256" key="3">
    <source>
        <dbReference type="PROSITE-ProRule" id="PRU00409"/>
    </source>
</evidence>
<keyword evidence="3" id="KW-0547">Nucleotide-binding</keyword>
<reference evidence="5" key="1">
    <citation type="submission" date="2012-10" db="EMBL/GenBank/DDBJ databases">
        <authorList>
            <person name="Harkins D.M."/>
            <person name="Durkin A.S."/>
            <person name="Brinkac L.M."/>
            <person name="Haft D.H."/>
            <person name="Selengut J.D."/>
            <person name="Sanka R."/>
            <person name="DePew J."/>
            <person name="Purushe J."/>
            <person name="Matthias M.A."/>
            <person name="Vinetz J.M."/>
            <person name="Sutton G.G."/>
            <person name="Nierman W.C."/>
            <person name="Fouts D.E."/>
        </authorList>
    </citation>
    <scope>NUCLEOTIDE SEQUENCE [LARGE SCALE GENOMIC DNA]</scope>
    <source>
        <strain evidence="5">MOR084</strain>
    </source>
</reference>
<keyword evidence="3" id="KW-0067">ATP-binding</keyword>
<evidence type="ECO:0000259" key="4">
    <source>
        <dbReference type="PROSITE" id="PS50975"/>
    </source>
</evidence>
<dbReference type="GO" id="GO:0046872">
    <property type="term" value="F:metal ion binding"/>
    <property type="evidence" value="ECO:0007669"/>
    <property type="project" value="InterPro"/>
</dbReference>
<accession>A0A0E2BCT5</accession>
<keyword evidence="2 5" id="KW-0436">Ligase</keyword>
<dbReference type="PROSITE" id="PS50975">
    <property type="entry name" value="ATP_GRASP"/>
    <property type="match status" value="1"/>
</dbReference>
<dbReference type="GO" id="GO:0008716">
    <property type="term" value="F:D-alanine-D-alanine ligase activity"/>
    <property type="evidence" value="ECO:0007669"/>
    <property type="project" value="UniProtKB-EC"/>
</dbReference>
<evidence type="ECO:0000256" key="2">
    <source>
        <dbReference type="ARBA" id="ARBA00022598"/>
    </source>
</evidence>